<accession>A0A232FI75</accession>
<dbReference type="FunFam" id="3.15.10.30:FF:000001">
    <property type="entry name" value="Takeout-like protein 1"/>
    <property type="match status" value="1"/>
</dbReference>
<proteinExistence type="inferred from homology"/>
<dbReference type="OrthoDB" id="8174700at2759"/>
<evidence type="ECO:0000313" key="5">
    <source>
        <dbReference type="EMBL" id="OXU30230.1"/>
    </source>
</evidence>
<keyword evidence="1 4" id="KW-0732">Signal</keyword>
<evidence type="ECO:0000256" key="1">
    <source>
        <dbReference type="ARBA" id="ARBA00022729"/>
    </source>
</evidence>
<dbReference type="EMBL" id="NNAY01000182">
    <property type="protein sequence ID" value="OXU30230.1"/>
    <property type="molecule type" value="Genomic_DNA"/>
</dbReference>
<keyword evidence="2" id="KW-0090">Biological rhythms</keyword>
<dbReference type="Pfam" id="PF06585">
    <property type="entry name" value="JHBP"/>
    <property type="match status" value="1"/>
</dbReference>
<gene>
    <name evidence="5" type="ORF">TSAR_013147</name>
</gene>
<feature type="signal peptide" evidence="4">
    <location>
        <begin position="1"/>
        <end position="19"/>
    </location>
</feature>
<dbReference type="PANTHER" id="PTHR11008">
    <property type="entry name" value="PROTEIN TAKEOUT-LIKE PROTEIN"/>
    <property type="match status" value="1"/>
</dbReference>
<evidence type="ECO:0000256" key="2">
    <source>
        <dbReference type="ARBA" id="ARBA00023108"/>
    </source>
</evidence>
<reference evidence="5 6" key="1">
    <citation type="journal article" date="2017" name="Curr. Biol.">
        <title>The Evolution of Venom by Co-option of Single-Copy Genes.</title>
        <authorList>
            <person name="Martinson E.O."/>
            <person name="Mrinalini"/>
            <person name="Kelkar Y.D."/>
            <person name="Chang C.H."/>
            <person name="Werren J.H."/>
        </authorList>
    </citation>
    <scope>NUCLEOTIDE SEQUENCE [LARGE SCALE GENOMIC DNA]</scope>
    <source>
        <strain evidence="5 6">Alberta</strain>
        <tissue evidence="5">Whole body</tissue>
    </source>
</reference>
<evidence type="ECO:0000256" key="3">
    <source>
        <dbReference type="ARBA" id="ARBA00060902"/>
    </source>
</evidence>
<dbReference type="InterPro" id="IPR010562">
    <property type="entry name" value="Haemolymph_juvenile_hormone-bd"/>
</dbReference>
<evidence type="ECO:0000313" key="6">
    <source>
        <dbReference type="Proteomes" id="UP000215335"/>
    </source>
</evidence>
<dbReference type="Proteomes" id="UP000215335">
    <property type="component" value="Unassembled WGS sequence"/>
</dbReference>
<feature type="chain" id="PRO_5013008749" description="Protein takeout" evidence="4">
    <location>
        <begin position="20"/>
        <end position="263"/>
    </location>
</feature>
<dbReference type="InterPro" id="IPR038606">
    <property type="entry name" value="To_sf"/>
</dbReference>
<protein>
    <recommendedName>
        <fullName evidence="7">Protein takeout</fullName>
    </recommendedName>
</protein>
<dbReference type="GO" id="GO:0007623">
    <property type="term" value="P:circadian rhythm"/>
    <property type="evidence" value="ECO:0007669"/>
    <property type="project" value="UniProtKB-ARBA"/>
</dbReference>
<dbReference type="Gene3D" id="3.15.10.30">
    <property type="entry name" value="Haemolymph juvenile hormone binding protein"/>
    <property type="match status" value="1"/>
</dbReference>
<keyword evidence="6" id="KW-1185">Reference proteome</keyword>
<dbReference type="AlphaFoldDB" id="A0A232FI75"/>
<comment type="caution">
    <text evidence="5">The sequence shown here is derived from an EMBL/GenBank/DDBJ whole genome shotgun (WGS) entry which is preliminary data.</text>
</comment>
<comment type="similarity">
    <text evidence="3">Belongs to the TO family.</text>
</comment>
<dbReference type="PANTHER" id="PTHR11008:SF39">
    <property type="entry name" value="CIRCADIAN CLOCK-CONTROLLED PROTEIN-LIKE PROTEIN"/>
    <property type="match status" value="1"/>
</dbReference>
<dbReference type="SMART" id="SM00700">
    <property type="entry name" value="JHBP"/>
    <property type="match status" value="1"/>
</dbReference>
<dbReference type="STRING" id="543379.A0A232FI75"/>
<sequence>MFGRLVTLLAVASLFRVDAEPSDSSAEIPSFLKICRRSDPHLNECIKRSVDSLRPYLRTGIPALHIPPCEPLGVPEIELSQAAGPVSISSAYTNIKVWGGTDFILKSVNHENNSQNRLDLDKDRIRLKLYIPHLEMLSNYNMEGKILMLPITGKGLASGNYTDIDVVVTIQGEKYQNQRTDKTHFRVNEFYCDFDVGHASIHLDNLFNGDETLADAMNLFLNDNWKLVAAEMKPALEDTVSRLFKSFSNKIYAKYPVDTLLPP</sequence>
<organism evidence="5 6">
    <name type="scientific">Trichomalopsis sarcophagae</name>
    <dbReference type="NCBI Taxonomy" id="543379"/>
    <lineage>
        <taxon>Eukaryota</taxon>
        <taxon>Metazoa</taxon>
        <taxon>Ecdysozoa</taxon>
        <taxon>Arthropoda</taxon>
        <taxon>Hexapoda</taxon>
        <taxon>Insecta</taxon>
        <taxon>Pterygota</taxon>
        <taxon>Neoptera</taxon>
        <taxon>Endopterygota</taxon>
        <taxon>Hymenoptera</taxon>
        <taxon>Apocrita</taxon>
        <taxon>Proctotrupomorpha</taxon>
        <taxon>Chalcidoidea</taxon>
        <taxon>Pteromalidae</taxon>
        <taxon>Pteromalinae</taxon>
        <taxon>Trichomalopsis</taxon>
    </lineage>
</organism>
<evidence type="ECO:0008006" key="7">
    <source>
        <dbReference type="Google" id="ProtNLM"/>
    </source>
</evidence>
<dbReference type="GO" id="GO:0005615">
    <property type="term" value="C:extracellular space"/>
    <property type="evidence" value="ECO:0007669"/>
    <property type="project" value="TreeGrafter"/>
</dbReference>
<name>A0A232FI75_9HYME</name>
<evidence type="ECO:0000256" key="4">
    <source>
        <dbReference type="SAM" id="SignalP"/>
    </source>
</evidence>